<evidence type="ECO:0000313" key="10">
    <source>
        <dbReference type="Proteomes" id="UP001500420"/>
    </source>
</evidence>
<dbReference type="PANTHER" id="PTHR24291">
    <property type="entry name" value="CYTOCHROME P450 FAMILY 4"/>
    <property type="match status" value="1"/>
</dbReference>
<comment type="caution">
    <text evidence="9">The sequence shown here is derived from an EMBL/GenBank/DDBJ whole genome shotgun (WGS) entry which is preliminary data.</text>
</comment>
<organism evidence="9 10">
    <name type="scientific">Natronoarchaeum mannanilyticum</name>
    <dbReference type="NCBI Taxonomy" id="926360"/>
    <lineage>
        <taxon>Archaea</taxon>
        <taxon>Methanobacteriati</taxon>
        <taxon>Methanobacteriota</taxon>
        <taxon>Stenosarchaea group</taxon>
        <taxon>Halobacteria</taxon>
        <taxon>Halobacteriales</taxon>
        <taxon>Natronoarchaeaceae</taxon>
    </lineage>
</organism>
<evidence type="ECO:0000256" key="1">
    <source>
        <dbReference type="ARBA" id="ARBA00010617"/>
    </source>
</evidence>
<dbReference type="GO" id="GO:0020037">
    <property type="term" value="F:heme binding"/>
    <property type="evidence" value="ECO:0007669"/>
    <property type="project" value="InterPro"/>
</dbReference>
<dbReference type="PROSITE" id="PS00086">
    <property type="entry name" value="CYTOCHROME_P450"/>
    <property type="match status" value="1"/>
</dbReference>
<name>A0AAV3T7Z4_9EURY</name>
<dbReference type="InterPro" id="IPR002401">
    <property type="entry name" value="Cyt_P450_E_grp-I"/>
</dbReference>
<evidence type="ECO:0000313" key="9">
    <source>
        <dbReference type="EMBL" id="GAA0669467.1"/>
    </source>
</evidence>
<dbReference type="InterPro" id="IPR050196">
    <property type="entry name" value="Cytochrome_P450_Monoox"/>
</dbReference>
<comment type="similarity">
    <text evidence="1 7">Belongs to the cytochrome P450 family.</text>
</comment>
<keyword evidence="6 7" id="KW-0503">Monooxygenase</keyword>
<dbReference type="AlphaFoldDB" id="A0AAV3T7Z4"/>
<accession>A0AAV3T7Z4</accession>
<dbReference type="PRINTS" id="PR00463">
    <property type="entry name" value="EP450I"/>
</dbReference>
<keyword evidence="4 7" id="KW-0560">Oxidoreductase</keyword>
<sequence length="440" mass="50374">MHPQPPGPQDLPLVGATPYYARDPFRFATDMRDAYGDVATFRLGRQQTYLFTTPTAVEQVLVNDADRFRKPDFQTDAMEELLGQGLLLSEGPFWREMRQLAQPAFAPDRVADLADMMAERTESLIERWAPGEVRDVEAEMARLTVGIIVDAMFGADLGPARTRVVQKNLEPLGRRFEPDPRRAVVPDWLPTPENREYHAAIENLEDVIDEIVAERRDSIEERDDLLSILLRARRDGEIGDRQIRDELMTMLLAGHDTTALALTYGWYLLSEHPEAERKVHEEVDAVVDGRPTFADVRELTYVRKMLDEAMRLYPPVYAMFRQPDQDIEIEGYEVPAESLVMLSQWATHRDPRYFEDPETFKPERWDDSDHPTYAYFPFGAGPRSCIGKQFSLTEATIVLATIASEYRLNRVDDGELELRGSLTMHPADGVDVEIEQREND</sequence>
<dbReference type="Pfam" id="PF00067">
    <property type="entry name" value="p450"/>
    <property type="match status" value="1"/>
</dbReference>
<keyword evidence="2 7" id="KW-0349">Heme</keyword>
<dbReference type="RefSeq" id="WP_343773256.1">
    <property type="nucleotide sequence ID" value="NZ_BAAADV010000001.1"/>
</dbReference>
<dbReference type="InterPro" id="IPR017972">
    <property type="entry name" value="Cyt_P450_CS"/>
</dbReference>
<dbReference type="Gene3D" id="1.10.630.10">
    <property type="entry name" value="Cytochrome P450"/>
    <property type="match status" value="1"/>
</dbReference>
<feature type="coiled-coil region" evidence="8">
    <location>
        <begin position="194"/>
        <end position="221"/>
    </location>
</feature>
<evidence type="ECO:0000256" key="2">
    <source>
        <dbReference type="ARBA" id="ARBA00022617"/>
    </source>
</evidence>
<dbReference type="EMBL" id="BAAADV010000001">
    <property type="protein sequence ID" value="GAA0669467.1"/>
    <property type="molecule type" value="Genomic_DNA"/>
</dbReference>
<dbReference type="GO" id="GO:0004497">
    <property type="term" value="F:monooxygenase activity"/>
    <property type="evidence" value="ECO:0007669"/>
    <property type="project" value="UniProtKB-KW"/>
</dbReference>
<keyword evidence="8" id="KW-0175">Coiled coil</keyword>
<keyword evidence="10" id="KW-1185">Reference proteome</keyword>
<dbReference type="PANTHER" id="PTHR24291:SF50">
    <property type="entry name" value="BIFUNCTIONAL ALBAFLAVENONE MONOOXYGENASE_TERPENE SYNTHASE"/>
    <property type="match status" value="1"/>
</dbReference>
<dbReference type="GO" id="GO:0005506">
    <property type="term" value="F:iron ion binding"/>
    <property type="evidence" value="ECO:0007669"/>
    <property type="project" value="InterPro"/>
</dbReference>
<evidence type="ECO:0000256" key="6">
    <source>
        <dbReference type="ARBA" id="ARBA00023033"/>
    </source>
</evidence>
<dbReference type="InterPro" id="IPR001128">
    <property type="entry name" value="Cyt_P450"/>
</dbReference>
<keyword evidence="3 7" id="KW-0479">Metal-binding</keyword>
<dbReference type="Proteomes" id="UP001500420">
    <property type="component" value="Unassembled WGS sequence"/>
</dbReference>
<gene>
    <name evidence="9" type="ORF">GCM10009020_14340</name>
</gene>
<dbReference type="GO" id="GO:0016705">
    <property type="term" value="F:oxidoreductase activity, acting on paired donors, with incorporation or reduction of molecular oxygen"/>
    <property type="evidence" value="ECO:0007669"/>
    <property type="project" value="InterPro"/>
</dbReference>
<proteinExistence type="inferred from homology"/>
<evidence type="ECO:0000256" key="5">
    <source>
        <dbReference type="ARBA" id="ARBA00023004"/>
    </source>
</evidence>
<dbReference type="PRINTS" id="PR00385">
    <property type="entry name" value="P450"/>
</dbReference>
<keyword evidence="5 7" id="KW-0408">Iron</keyword>
<dbReference type="InterPro" id="IPR036396">
    <property type="entry name" value="Cyt_P450_sf"/>
</dbReference>
<evidence type="ECO:0000256" key="8">
    <source>
        <dbReference type="SAM" id="Coils"/>
    </source>
</evidence>
<evidence type="ECO:0000256" key="4">
    <source>
        <dbReference type="ARBA" id="ARBA00023002"/>
    </source>
</evidence>
<evidence type="ECO:0000256" key="7">
    <source>
        <dbReference type="RuleBase" id="RU000461"/>
    </source>
</evidence>
<reference evidence="9 10" key="1">
    <citation type="journal article" date="2019" name="Int. J. Syst. Evol. Microbiol.">
        <title>The Global Catalogue of Microorganisms (GCM) 10K type strain sequencing project: providing services to taxonomists for standard genome sequencing and annotation.</title>
        <authorList>
            <consortium name="The Broad Institute Genomics Platform"/>
            <consortium name="The Broad Institute Genome Sequencing Center for Infectious Disease"/>
            <person name="Wu L."/>
            <person name="Ma J."/>
        </authorList>
    </citation>
    <scope>NUCLEOTIDE SEQUENCE [LARGE SCALE GENOMIC DNA]</scope>
    <source>
        <strain evidence="9 10">JCM 16328</strain>
    </source>
</reference>
<evidence type="ECO:0000256" key="3">
    <source>
        <dbReference type="ARBA" id="ARBA00022723"/>
    </source>
</evidence>
<protein>
    <submittedName>
        <fullName evidence="9">Cytochrome P450</fullName>
    </submittedName>
</protein>
<dbReference type="SUPFAM" id="SSF48264">
    <property type="entry name" value="Cytochrome P450"/>
    <property type="match status" value="1"/>
</dbReference>